<evidence type="ECO:0000256" key="1">
    <source>
        <dbReference type="SAM" id="MobiDB-lite"/>
    </source>
</evidence>
<proteinExistence type="predicted"/>
<dbReference type="EMBL" id="FR854086">
    <property type="protein sequence ID" value="CCA84815.1"/>
    <property type="molecule type" value="Genomic_DNA"/>
</dbReference>
<dbReference type="AlphaFoldDB" id="G3A0U8"/>
<organism evidence="2">
    <name type="scientific">Ralstonia syzygii R24</name>
    <dbReference type="NCBI Taxonomy" id="907261"/>
    <lineage>
        <taxon>Bacteria</taxon>
        <taxon>Pseudomonadati</taxon>
        <taxon>Pseudomonadota</taxon>
        <taxon>Betaproteobacteria</taxon>
        <taxon>Burkholderiales</taxon>
        <taxon>Burkholderiaceae</taxon>
        <taxon>Ralstonia</taxon>
        <taxon>Ralstonia solanacearum species complex</taxon>
    </lineage>
</organism>
<reference evidence="2" key="1">
    <citation type="journal article" date="2011" name="PLoS ONE">
        <title>Ralstonia syzygii, the Blood Disease Bacterium and some Asian R. solanacearum strains form a single genomic species despite divergent lifestyles.</title>
        <authorList>
            <person name="Remenant B."/>
            <person name="de Cambiaire J.C."/>
            <person name="Cellier G."/>
            <person name="Jacobs J.M."/>
            <person name="Mangenot S."/>
            <person name="Barbe V."/>
            <person name="Lajus A."/>
            <person name="Vallenet D."/>
            <person name="Medigue C."/>
            <person name="Fegan M."/>
            <person name="Allen C."/>
            <person name="Prior P."/>
        </authorList>
    </citation>
    <scope>NUCLEOTIDE SEQUENCE</scope>
    <source>
        <strain evidence="2">R24</strain>
    </source>
</reference>
<gene>
    <name evidence="2" type="ORF">RALSY_10800</name>
</gene>
<feature type="region of interest" description="Disordered" evidence="1">
    <location>
        <begin position="24"/>
        <end position="69"/>
    </location>
</feature>
<name>G3A0U8_9RALS</name>
<accession>G3A0U8</accession>
<protein>
    <submittedName>
        <fullName evidence="2">Uncharacterized protein</fullName>
    </submittedName>
</protein>
<feature type="compositionally biased region" description="Basic and acidic residues" evidence="1">
    <location>
        <begin position="32"/>
        <end position="53"/>
    </location>
</feature>
<sequence>MRDGRPATAGGPTADWAVDREIRGKANAHAPKTTDRRIEATLRPDVARPDPGDVPRASFLRDATSVTRG</sequence>
<evidence type="ECO:0000313" key="2">
    <source>
        <dbReference type="EMBL" id="CCA84815.1"/>
    </source>
</evidence>
<reference evidence="2" key="2">
    <citation type="submission" date="2011-04" db="EMBL/GenBank/DDBJ databases">
        <authorList>
            <person name="Genoscope - CEA"/>
        </authorList>
    </citation>
    <scope>NUCLEOTIDE SEQUENCE</scope>
    <source>
        <strain evidence="2">R24</strain>
    </source>
</reference>